<name>A0A2I1HEY5_9GLOM</name>
<keyword evidence="2" id="KW-1185">Reference proteome</keyword>
<sequence>MDSLVFFGLEEETFSHVWTGLEHLFGTIWNISLNTHLMITNIIKRFIPLESYDSFYQYIEQQLMELLNEHADKHSLLINDSIKYSKTFRWAFRNEDLHPAALLLLKSYVSHDLVGIFRAHFNSIKTVKRFILPFLHTCSITFKTVIWKLRNEKWKALRDQLGLTKQSFKDYRKNLKTNRNNNNEVVPSDFILNPRRYREFGYINPFNNNFRNFKLEKDFLFILFTSSNFLHSGPFFSHLECTEFIDYSSSACVLNYAIYNV</sequence>
<gene>
    <name evidence="1" type="ORF">RhiirA4_478427</name>
</gene>
<organism evidence="1 2">
    <name type="scientific">Rhizophagus irregularis</name>
    <dbReference type="NCBI Taxonomy" id="588596"/>
    <lineage>
        <taxon>Eukaryota</taxon>
        <taxon>Fungi</taxon>
        <taxon>Fungi incertae sedis</taxon>
        <taxon>Mucoromycota</taxon>
        <taxon>Glomeromycotina</taxon>
        <taxon>Glomeromycetes</taxon>
        <taxon>Glomerales</taxon>
        <taxon>Glomeraceae</taxon>
        <taxon>Rhizophagus</taxon>
    </lineage>
</organism>
<protein>
    <submittedName>
        <fullName evidence="1">Uncharacterized protein</fullName>
    </submittedName>
</protein>
<evidence type="ECO:0000313" key="2">
    <source>
        <dbReference type="Proteomes" id="UP000234323"/>
    </source>
</evidence>
<reference evidence="1 2" key="1">
    <citation type="submission" date="2015-10" db="EMBL/GenBank/DDBJ databases">
        <title>Genome analyses suggest a sexual origin of heterokaryosis in a supposedly ancient asexual fungus.</title>
        <authorList>
            <person name="Ropars J."/>
            <person name="Sedzielewska K."/>
            <person name="Noel J."/>
            <person name="Charron P."/>
            <person name="Farinelli L."/>
            <person name="Marton T."/>
            <person name="Kruger M."/>
            <person name="Pelin A."/>
            <person name="Brachmann A."/>
            <person name="Corradi N."/>
        </authorList>
    </citation>
    <scope>NUCLEOTIDE SEQUENCE [LARGE SCALE GENOMIC DNA]</scope>
    <source>
        <strain evidence="1 2">A4</strain>
    </source>
</reference>
<comment type="caution">
    <text evidence="1">The sequence shown here is derived from an EMBL/GenBank/DDBJ whole genome shotgun (WGS) entry which is preliminary data.</text>
</comment>
<evidence type="ECO:0000313" key="1">
    <source>
        <dbReference type="EMBL" id="PKY57390.1"/>
    </source>
</evidence>
<proteinExistence type="predicted"/>
<accession>A0A2I1HEY5</accession>
<dbReference type="Proteomes" id="UP000234323">
    <property type="component" value="Unassembled WGS sequence"/>
</dbReference>
<dbReference type="EMBL" id="LLXI01002535">
    <property type="protein sequence ID" value="PKY57390.1"/>
    <property type="molecule type" value="Genomic_DNA"/>
</dbReference>
<dbReference type="AlphaFoldDB" id="A0A2I1HEY5"/>